<dbReference type="AlphaFoldDB" id="A0A8H4R4D8"/>
<feature type="domain" description="T6SS Phospholipase effector Tle1-like catalytic" evidence="5">
    <location>
        <begin position="43"/>
        <end position="319"/>
    </location>
</feature>
<dbReference type="SMART" id="SM00320">
    <property type="entry name" value="WD40"/>
    <property type="match status" value="7"/>
</dbReference>
<protein>
    <recommendedName>
        <fullName evidence="5">T6SS Phospholipase effector Tle1-like catalytic domain-containing protein</fullName>
    </recommendedName>
</protein>
<proteinExistence type="predicted"/>
<accession>A0A8H4R4D8</accession>
<dbReference type="InterPro" id="IPR018712">
    <property type="entry name" value="Tle1-like_cat"/>
</dbReference>
<feature type="repeat" description="WD" evidence="3">
    <location>
        <begin position="604"/>
        <end position="631"/>
    </location>
</feature>
<dbReference type="InterPro" id="IPR015943">
    <property type="entry name" value="WD40/YVTN_repeat-like_dom_sf"/>
</dbReference>
<dbReference type="PANTHER" id="PTHR19848">
    <property type="entry name" value="WD40 REPEAT PROTEIN"/>
    <property type="match status" value="1"/>
</dbReference>
<feature type="repeat" description="WD" evidence="3">
    <location>
        <begin position="640"/>
        <end position="681"/>
    </location>
</feature>
<organism evidence="6 7">
    <name type="scientific">Agrocybe pediades</name>
    <dbReference type="NCBI Taxonomy" id="84607"/>
    <lineage>
        <taxon>Eukaryota</taxon>
        <taxon>Fungi</taxon>
        <taxon>Dikarya</taxon>
        <taxon>Basidiomycota</taxon>
        <taxon>Agaricomycotina</taxon>
        <taxon>Agaricomycetes</taxon>
        <taxon>Agaricomycetidae</taxon>
        <taxon>Agaricales</taxon>
        <taxon>Agaricineae</taxon>
        <taxon>Strophariaceae</taxon>
        <taxon>Agrocybe</taxon>
    </lineage>
</organism>
<dbReference type="PRINTS" id="PR00320">
    <property type="entry name" value="GPROTEINBRPT"/>
</dbReference>
<feature type="repeat" description="WD" evidence="3">
    <location>
        <begin position="682"/>
        <end position="724"/>
    </location>
</feature>
<sequence>MDKTFKNAAVPSAEGPGSGSNKPKAAKTNHPCCHGPIDTEKQRSLVISIDGTSNKFGAKNTNVIEHHSLLIKDGRQIPYYNSGIGTYARPFWSSSFKFIGMVIHHTIDLAIAWDFEKTVKDAYRWISENYEDGDLIFMFGFSRGAFQVRVLSAMIEKVGLLHRGNVLQIPFAYELYCDPETDNQEPVIDASNPSSEKITVADRFKLTFSRKNVKVHFVGVWDTVSSIGIARGAKMLPGTINGMKHVCFFRHALALDERRVKFLPEYANGGKGPDKDATRGPIPHTKEVWFAGTHSDIGGGNTLNPSLNSTRPSLRWMVYEAGPLGLRNSAFERDLKDGELVSVKESLTSTWRPFEYFPFRRLTYTWEKDGKETTHSLHRGMERMIQPGQKIHVSVISSGYYTPKASAPPTKQGGLDQFWETLRGTQHTTKPGERKLYEKWVELDLFTHIKTELKSLLMRPPSESTSDGIVKLLERDEGKRAFYEAVLTELGGDSTEQDRKDSLIEKSLRILGSTKFKFQLRPVKEVKKIIGNPRIHYHDFLNRFSQMFQAYWILSSYPLCVAFSRDGEWLASGLGNGGVLLRDTKTAGQTPWKALGGHPSDSPVTSVAFSPNSRRLVSGSLDCTIRLWDVEAMVPMGNPWKGHTKYVCCVAFSPDGDKVVSGSHDRTVRIWHAVTGANMAVLGGHDGYVRSVAFSPMGPPYIVSGSDDGTVRIWDAHTYEQVGKPLKQHIGHLVGSVAYSSDGKRIASGSFASGSLEGTIYISDVETTKQVGKPLQGHSRYIHSLCFSPSGKLLASGSQDCTIRIWNAHTGVQIGEGLRGHGHCVWSVAFSHDGKTLASASSDGTIRIWDIKSYVELYSPLHQKKHADLAMQ</sequence>
<dbReference type="PROSITE" id="PS50294">
    <property type="entry name" value="WD_REPEATS_REGION"/>
    <property type="match status" value="5"/>
</dbReference>
<feature type="repeat" description="WD" evidence="3">
    <location>
        <begin position="818"/>
        <end position="859"/>
    </location>
</feature>
<dbReference type="InterPro" id="IPR011047">
    <property type="entry name" value="Quinoprotein_ADH-like_sf"/>
</dbReference>
<name>A0A8H4R4D8_9AGAR</name>
<dbReference type="InterPro" id="IPR001680">
    <property type="entry name" value="WD40_rpt"/>
</dbReference>
<dbReference type="InterPro" id="IPR019775">
    <property type="entry name" value="WD40_repeat_CS"/>
</dbReference>
<dbReference type="InterPro" id="IPR020472">
    <property type="entry name" value="WD40_PAC1"/>
</dbReference>
<keyword evidence="1 3" id="KW-0853">WD repeat</keyword>
<dbReference type="Pfam" id="PF00400">
    <property type="entry name" value="WD40"/>
    <property type="match status" value="7"/>
</dbReference>
<evidence type="ECO:0000313" key="6">
    <source>
        <dbReference type="EMBL" id="KAF4622203.1"/>
    </source>
</evidence>
<evidence type="ECO:0000256" key="4">
    <source>
        <dbReference type="SAM" id="MobiDB-lite"/>
    </source>
</evidence>
<reference evidence="6 7" key="1">
    <citation type="submission" date="2019-12" db="EMBL/GenBank/DDBJ databases">
        <authorList>
            <person name="Floudas D."/>
            <person name="Bentzer J."/>
            <person name="Ahren D."/>
            <person name="Johansson T."/>
            <person name="Persson P."/>
            <person name="Tunlid A."/>
        </authorList>
    </citation>
    <scope>NUCLEOTIDE SEQUENCE [LARGE SCALE GENOMIC DNA]</scope>
    <source>
        <strain evidence="6 7">CBS 102.39</strain>
    </source>
</reference>
<dbReference type="Gene3D" id="2.130.10.10">
    <property type="entry name" value="YVTN repeat-like/Quinoprotein amine dehydrogenase"/>
    <property type="match status" value="3"/>
</dbReference>
<keyword evidence="2" id="KW-0677">Repeat</keyword>
<gene>
    <name evidence="6" type="ORF">D9613_009629</name>
</gene>
<evidence type="ECO:0000256" key="2">
    <source>
        <dbReference type="ARBA" id="ARBA00022737"/>
    </source>
</evidence>
<dbReference type="CDD" id="cd00200">
    <property type="entry name" value="WD40"/>
    <property type="match status" value="1"/>
</dbReference>
<evidence type="ECO:0000259" key="5">
    <source>
        <dbReference type="Pfam" id="PF09994"/>
    </source>
</evidence>
<dbReference type="PROSITE" id="PS50082">
    <property type="entry name" value="WD_REPEATS_2"/>
    <property type="match status" value="5"/>
</dbReference>
<dbReference type="EMBL" id="JAACJL010000002">
    <property type="protein sequence ID" value="KAF4622203.1"/>
    <property type="molecule type" value="Genomic_DNA"/>
</dbReference>
<evidence type="ECO:0000256" key="1">
    <source>
        <dbReference type="ARBA" id="ARBA00022574"/>
    </source>
</evidence>
<dbReference type="PROSITE" id="PS00678">
    <property type="entry name" value="WD_REPEATS_1"/>
    <property type="match status" value="3"/>
</dbReference>
<dbReference type="PANTHER" id="PTHR19848:SF8">
    <property type="entry name" value="F-BOX AND WD REPEAT DOMAIN CONTAINING 7"/>
    <property type="match status" value="1"/>
</dbReference>
<evidence type="ECO:0000313" key="7">
    <source>
        <dbReference type="Proteomes" id="UP000521872"/>
    </source>
</evidence>
<dbReference type="Proteomes" id="UP000521872">
    <property type="component" value="Unassembled WGS sequence"/>
</dbReference>
<feature type="region of interest" description="Disordered" evidence="4">
    <location>
        <begin position="1"/>
        <end position="30"/>
    </location>
</feature>
<dbReference type="SUPFAM" id="SSF50998">
    <property type="entry name" value="Quinoprotein alcohol dehydrogenase-like"/>
    <property type="match status" value="1"/>
</dbReference>
<evidence type="ECO:0000256" key="3">
    <source>
        <dbReference type="PROSITE-ProRule" id="PRU00221"/>
    </source>
</evidence>
<comment type="caution">
    <text evidence="6">The sequence shown here is derived from an EMBL/GenBank/DDBJ whole genome shotgun (WGS) entry which is preliminary data.</text>
</comment>
<keyword evidence="7" id="KW-1185">Reference proteome</keyword>
<feature type="repeat" description="WD" evidence="3">
    <location>
        <begin position="775"/>
        <end position="816"/>
    </location>
</feature>
<dbReference type="Pfam" id="PF09994">
    <property type="entry name" value="T6SS_Tle1-like_cat"/>
    <property type="match status" value="1"/>
</dbReference>